<reference evidence="1" key="2">
    <citation type="journal article" date="2021" name="PeerJ">
        <title>Extensive microbial diversity within the chicken gut microbiome revealed by metagenomics and culture.</title>
        <authorList>
            <person name="Gilroy R."/>
            <person name="Ravi A."/>
            <person name="Getino M."/>
            <person name="Pursley I."/>
            <person name="Horton D.L."/>
            <person name="Alikhan N.F."/>
            <person name="Baker D."/>
            <person name="Gharbi K."/>
            <person name="Hall N."/>
            <person name="Watson M."/>
            <person name="Adriaenssens E.M."/>
            <person name="Foster-Nyarko E."/>
            <person name="Jarju S."/>
            <person name="Secka A."/>
            <person name="Antonio M."/>
            <person name="Oren A."/>
            <person name="Chaudhuri R.R."/>
            <person name="La Ragione R."/>
            <person name="Hildebrand F."/>
            <person name="Pallen M.J."/>
        </authorList>
    </citation>
    <scope>NUCLEOTIDE SEQUENCE</scope>
    <source>
        <strain evidence="1">10192</strain>
    </source>
</reference>
<protein>
    <submittedName>
        <fullName evidence="1">Uncharacterized protein</fullName>
    </submittedName>
</protein>
<organism evidence="1 2">
    <name type="scientific">Candidatus Scatousia excrementipullorum</name>
    <dbReference type="NCBI Taxonomy" id="2840936"/>
    <lineage>
        <taxon>Bacteria</taxon>
        <taxon>Candidatus Scatousia</taxon>
    </lineage>
</organism>
<name>A0A9D9DQY8_9BACT</name>
<accession>A0A9D9DQY8</accession>
<dbReference type="Proteomes" id="UP000823632">
    <property type="component" value="Unassembled WGS sequence"/>
</dbReference>
<dbReference type="EMBL" id="JADIND010000090">
    <property type="protein sequence ID" value="MBO8430570.1"/>
    <property type="molecule type" value="Genomic_DNA"/>
</dbReference>
<gene>
    <name evidence="1" type="ORF">IAC76_04215</name>
</gene>
<proteinExistence type="predicted"/>
<comment type="caution">
    <text evidence="1">The sequence shown here is derived from an EMBL/GenBank/DDBJ whole genome shotgun (WGS) entry which is preliminary data.</text>
</comment>
<evidence type="ECO:0000313" key="1">
    <source>
        <dbReference type="EMBL" id="MBO8430570.1"/>
    </source>
</evidence>
<sequence length="278" mass="31426">MFGKLGRKAIQEAAQKISKEKPVYRFNETFQTMGAQVRPADTRTPGQVLATMEDLAKRNPDIAEFMTELKKMNPEHQKLAADTMELARMHEMLPININMNKKNPQTGKSILQAVLDILPKASKENPAVIDFTKEVINNTDIRTAKYFLASFPDNALKSEFAEHIKASIPMVKDIAEQTLKGGYTMDFSKQQNFMDFIATLINRESKPEKIALLPKLTKVADELPGENMLYLDSFIRSNTPVAQVEKNMETVKDVAEMMHKEGKSFDIVGFLNKNVNLE</sequence>
<reference evidence="1" key="1">
    <citation type="submission" date="2020-10" db="EMBL/GenBank/DDBJ databases">
        <authorList>
            <person name="Gilroy R."/>
        </authorList>
    </citation>
    <scope>NUCLEOTIDE SEQUENCE</scope>
    <source>
        <strain evidence="1">10192</strain>
    </source>
</reference>
<evidence type="ECO:0000313" key="2">
    <source>
        <dbReference type="Proteomes" id="UP000823632"/>
    </source>
</evidence>
<dbReference type="AlphaFoldDB" id="A0A9D9DQY8"/>